<dbReference type="SUPFAM" id="SSF54427">
    <property type="entry name" value="NTF2-like"/>
    <property type="match status" value="1"/>
</dbReference>
<keyword evidence="4" id="KW-1185">Reference proteome</keyword>
<name>A0A5B7SQZ2_9FLAO</name>
<feature type="chain" id="PRO_5022850751" evidence="1">
    <location>
        <begin position="22"/>
        <end position="150"/>
    </location>
</feature>
<evidence type="ECO:0000256" key="1">
    <source>
        <dbReference type="SAM" id="SignalP"/>
    </source>
</evidence>
<dbReference type="InterPro" id="IPR032710">
    <property type="entry name" value="NTF2-like_dom_sf"/>
</dbReference>
<dbReference type="Proteomes" id="UP000310017">
    <property type="component" value="Chromosome"/>
</dbReference>
<evidence type="ECO:0000313" key="3">
    <source>
        <dbReference type="EMBL" id="QCW99432.1"/>
    </source>
</evidence>
<organism evidence="3 4">
    <name type="scientific">Aggregatimonas sangjinii</name>
    <dbReference type="NCBI Taxonomy" id="2583587"/>
    <lineage>
        <taxon>Bacteria</taxon>
        <taxon>Pseudomonadati</taxon>
        <taxon>Bacteroidota</taxon>
        <taxon>Flavobacteriia</taxon>
        <taxon>Flavobacteriales</taxon>
        <taxon>Flavobacteriaceae</taxon>
        <taxon>Aggregatimonas</taxon>
    </lineage>
</organism>
<evidence type="ECO:0000259" key="2">
    <source>
        <dbReference type="Pfam" id="PF14534"/>
    </source>
</evidence>
<dbReference type="InterPro" id="IPR027843">
    <property type="entry name" value="DUF4440"/>
</dbReference>
<dbReference type="Pfam" id="PF14534">
    <property type="entry name" value="DUF4440"/>
    <property type="match status" value="1"/>
</dbReference>
<dbReference type="RefSeq" id="WP_138851785.1">
    <property type="nucleotide sequence ID" value="NZ_CP040710.1"/>
</dbReference>
<dbReference type="Gene3D" id="3.10.450.50">
    <property type="match status" value="1"/>
</dbReference>
<gene>
    <name evidence="3" type="ORF">FGM00_04655</name>
</gene>
<feature type="signal peptide" evidence="1">
    <location>
        <begin position="1"/>
        <end position="21"/>
    </location>
</feature>
<dbReference type="PROSITE" id="PS51257">
    <property type="entry name" value="PROKAR_LIPOPROTEIN"/>
    <property type="match status" value="1"/>
</dbReference>
<dbReference type="AlphaFoldDB" id="A0A5B7SQZ2"/>
<feature type="domain" description="DUF4440" evidence="2">
    <location>
        <begin position="34"/>
        <end position="140"/>
    </location>
</feature>
<dbReference type="KEGG" id="asag:FGM00_04655"/>
<dbReference type="OrthoDB" id="1441434at2"/>
<dbReference type="EMBL" id="CP040710">
    <property type="protein sequence ID" value="QCW99432.1"/>
    <property type="molecule type" value="Genomic_DNA"/>
</dbReference>
<evidence type="ECO:0000313" key="4">
    <source>
        <dbReference type="Proteomes" id="UP000310017"/>
    </source>
</evidence>
<reference evidence="3 4" key="1">
    <citation type="submission" date="2019-05" db="EMBL/GenBank/DDBJ databases">
        <title>Genome sequencing of F202Z8.</title>
        <authorList>
            <person name="Kwon Y.M."/>
        </authorList>
    </citation>
    <scope>NUCLEOTIDE SEQUENCE [LARGE SCALE GENOMIC DNA]</scope>
    <source>
        <strain evidence="3 4">F202Z8</strain>
    </source>
</reference>
<accession>A0A5B7SQZ2</accession>
<sequence>MKKITSMLVAILCLSVISCKSQNTKNDPAMEKEIKDVVIAFAKAGEERNIAAYDELFHEDFRVIANRYPTPDKTSIIPAAGYIALITKGVIGGNKLEVKFNDIAIAEHSATVRAHFKDENGGGQLVTILLVKNQEDKWQMIADMATQIKK</sequence>
<proteinExistence type="predicted"/>
<keyword evidence="1" id="KW-0732">Signal</keyword>
<protein>
    <submittedName>
        <fullName evidence="3">Nuclear transport factor 2 family protein</fullName>
    </submittedName>
</protein>